<dbReference type="AlphaFoldDB" id="A0A0A9H0E6"/>
<dbReference type="EMBL" id="GBRH01167659">
    <property type="protein sequence ID" value="JAE30237.1"/>
    <property type="molecule type" value="Transcribed_RNA"/>
</dbReference>
<organism evidence="2">
    <name type="scientific">Arundo donax</name>
    <name type="common">Giant reed</name>
    <name type="synonym">Donax arundinaceus</name>
    <dbReference type="NCBI Taxonomy" id="35708"/>
    <lineage>
        <taxon>Eukaryota</taxon>
        <taxon>Viridiplantae</taxon>
        <taxon>Streptophyta</taxon>
        <taxon>Embryophyta</taxon>
        <taxon>Tracheophyta</taxon>
        <taxon>Spermatophyta</taxon>
        <taxon>Magnoliopsida</taxon>
        <taxon>Liliopsida</taxon>
        <taxon>Poales</taxon>
        <taxon>Poaceae</taxon>
        <taxon>PACMAD clade</taxon>
        <taxon>Arundinoideae</taxon>
        <taxon>Arundineae</taxon>
        <taxon>Arundo</taxon>
    </lineage>
</organism>
<evidence type="ECO:0000313" key="2">
    <source>
        <dbReference type="EMBL" id="JAE30237.1"/>
    </source>
</evidence>
<protein>
    <submittedName>
        <fullName evidence="2">Uncharacterized protein</fullName>
    </submittedName>
</protein>
<feature type="region of interest" description="Disordered" evidence="1">
    <location>
        <begin position="1"/>
        <end position="28"/>
    </location>
</feature>
<reference evidence="2" key="1">
    <citation type="submission" date="2014-09" db="EMBL/GenBank/DDBJ databases">
        <authorList>
            <person name="Magalhaes I.L.F."/>
            <person name="Oliveira U."/>
            <person name="Santos F.R."/>
            <person name="Vidigal T.H.D.A."/>
            <person name="Brescovit A.D."/>
            <person name="Santos A.J."/>
        </authorList>
    </citation>
    <scope>NUCLEOTIDE SEQUENCE</scope>
    <source>
        <tissue evidence="2">Shoot tissue taken approximately 20 cm above the soil surface</tissue>
    </source>
</reference>
<reference evidence="2" key="2">
    <citation type="journal article" date="2015" name="Data Brief">
        <title>Shoot transcriptome of the giant reed, Arundo donax.</title>
        <authorList>
            <person name="Barrero R.A."/>
            <person name="Guerrero F.D."/>
            <person name="Moolhuijzen P."/>
            <person name="Goolsby J.A."/>
            <person name="Tidwell J."/>
            <person name="Bellgard S.E."/>
            <person name="Bellgard M.I."/>
        </authorList>
    </citation>
    <scope>NUCLEOTIDE SEQUENCE</scope>
    <source>
        <tissue evidence="2">Shoot tissue taken approximately 20 cm above the soil surface</tissue>
    </source>
</reference>
<proteinExistence type="predicted"/>
<sequence>MGVRPLRAGMVSQPSETYSKLRRPHLSV</sequence>
<name>A0A0A9H0E6_ARUDO</name>
<accession>A0A0A9H0E6</accession>
<evidence type="ECO:0000256" key="1">
    <source>
        <dbReference type="SAM" id="MobiDB-lite"/>
    </source>
</evidence>